<feature type="region of interest" description="Disordered" evidence="1">
    <location>
        <begin position="71"/>
        <end position="90"/>
    </location>
</feature>
<feature type="transmembrane region" description="Helical" evidence="2">
    <location>
        <begin position="14"/>
        <end position="36"/>
    </location>
</feature>
<proteinExistence type="predicted"/>
<dbReference type="Proteomes" id="UP001185135">
    <property type="component" value="Segment"/>
</dbReference>
<keyword evidence="2" id="KW-0812">Transmembrane</keyword>
<evidence type="ECO:0000256" key="2">
    <source>
        <dbReference type="SAM" id="Phobius"/>
    </source>
</evidence>
<gene>
    <name evidence="3" type="ORF">pkur_cds_829</name>
</gene>
<dbReference type="EMBL" id="ON887157">
    <property type="protein sequence ID" value="WBR15003.1"/>
    <property type="molecule type" value="Genomic_DNA"/>
</dbReference>
<keyword evidence="2" id="KW-0472">Membrane</keyword>
<feature type="compositionally biased region" description="Low complexity" evidence="1">
    <location>
        <begin position="71"/>
        <end position="80"/>
    </location>
</feature>
<reference evidence="3" key="1">
    <citation type="submission" date="2022-06" db="EMBL/GenBank/DDBJ databases">
        <authorList>
            <person name="Legendre M."/>
            <person name="Claverie J.-M."/>
            <person name="Alempic J.-M."/>
            <person name="Abergel C."/>
        </authorList>
    </citation>
    <scope>NUCLEOTIDE SEQUENCE</scope>
    <source>
        <strain evidence="3">Kuranda</strain>
    </source>
</reference>
<feature type="compositionally biased region" description="Gly residues" evidence="1">
    <location>
        <begin position="81"/>
        <end position="90"/>
    </location>
</feature>
<evidence type="ECO:0000256" key="1">
    <source>
        <dbReference type="SAM" id="MobiDB-lite"/>
    </source>
</evidence>
<name>A0AA95EHK4_9VIRU</name>
<sequence length="90" mass="9390">MPRVCPESPRSPTWVYGVVILGFVVAVVLYGGLLLAQKRVFPAEARLYGTPVPPHIVRHSSSDLAWDANNNNNISSSSAGNTGGVSAGAA</sequence>
<evidence type="ECO:0000313" key="4">
    <source>
        <dbReference type="Proteomes" id="UP001185135"/>
    </source>
</evidence>
<organism evidence="3 4">
    <name type="scientific">Pandoravirus kuranda</name>
    <dbReference type="NCBI Taxonomy" id="3019033"/>
    <lineage>
        <taxon>Viruses</taxon>
        <taxon>Pandoravirus</taxon>
    </lineage>
</organism>
<protein>
    <submittedName>
        <fullName evidence="3">Uncharacterized protein</fullName>
    </submittedName>
</protein>
<evidence type="ECO:0000313" key="3">
    <source>
        <dbReference type="EMBL" id="WBR15003.1"/>
    </source>
</evidence>
<keyword evidence="2" id="KW-1133">Transmembrane helix</keyword>
<accession>A0AA95EHK4</accession>